<comment type="similarity">
    <text evidence="2">Belongs to the TrbI/VirB10 family.</text>
</comment>
<dbReference type="GO" id="GO:0016020">
    <property type="term" value="C:membrane"/>
    <property type="evidence" value="ECO:0007669"/>
    <property type="project" value="UniProtKB-SubCell"/>
</dbReference>
<dbReference type="EMBL" id="NKFA01000043">
    <property type="protein sequence ID" value="OXI31858.1"/>
    <property type="molecule type" value="Genomic_DNA"/>
</dbReference>
<dbReference type="OrthoDB" id="9766860at2"/>
<evidence type="ECO:0000313" key="8">
    <source>
        <dbReference type="EMBL" id="OXI31858.1"/>
    </source>
</evidence>
<feature type="region of interest" description="Disordered" evidence="6">
    <location>
        <begin position="98"/>
        <end position="128"/>
    </location>
</feature>
<dbReference type="AlphaFoldDB" id="A0A228HP36"/>
<keyword evidence="4 7" id="KW-1133">Transmembrane helix</keyword>
<sequence length="419" mass="44075">MAKQTDTLSPEQASLVKGKVPRNALIAVGSIAAIAIGAIGFYYQTQDSRKADEETLRLKKERAAEGIDKSNRPEDVDKIIADQQAAARRAASEAAARAASAPVADKKPNLSADSLVPDQGNTDLKAKTAEDNIYASPIFKDGLKTPPANAQQQQQMPNGVVTPQQMLQQAAAQEAATNAAIAQATAAAKGGQAPGAMTTQQRDNEFMHTVALQSENGRDFPRTGFVGQSRGCTLSPPAKIPVLSAEALNSDRPGTASLVVERDVYDSLTGTCLVIPWGTTITAPYSSDVQPGQESILVAGAEMRLPNGKHVPLFGAQGADGDGAAGFSGHVNNHFLKIYGASFLTAILLRRFDGGDSSTTTGPLGVTQVGSTAGQVAAQTTQSVLSRYQNIPPTINSKPGERHFMLKVSRDMVLEPYRP</sequence>
<dbReference type="CDD" id="cd16429">
    <property type="entry name" value="VirB10"/>
    <property type="match status" value="1"/>
</dbReference>
<dbReference type="InterPro" id="IPR042217">
    <property type="entry name" value="T4SS_VirB10/TrbI"/>
</dbReference>
<keyword evidence="3 7" id="KW-0812">Transmembrane</keyword>
<feature type="transmembrane region" description="Helical" evidence="7">
    <location>
        <begin position="24"/>
        <end position="43"/>
    </location>
</feature>
<proteinExistence type="inferred from homology"/>
<protein>
    <submittedName>
        <fullName evidence="8">Conjugal transfer protein TraI</fullName>
    </submittedName>
</protein>
<dbReference type="Gene3D" id="2.40.128.260">
    <property type="entry name" value="Type IV secretion system, VirB10/TraB/TrbI"/>
    <property type="match status" value="1"/>
</dbReference>
<dbReference type="RefSeq" id="WP_059889238.1">
    <property type="nucleotide sequence ID" value="NZ_CP091649.1"/>
</dbReference>
<dbReference type="InterPro" id="IPR005498">
    <property type="entry name" value="T4SS_VirB10/TraB/TrbI"/>
</dbReference>
<gene>
    <name evidence="8" type="ORF">CFB84_42060</name>
</gene>
<evidence type="ECO:0000256" key="2">
    <source>
        <dbReference type="ARBA" id="ARBA00010265"/>
    </source>
</evidence>
<evidence type="ECO:0000256" key="5">
    <source>
        <dbReference type="ARBA" id="ARBA00023136"/>
    </source>
</evidence>
<accession>A0A228HP36</accession>
<evidence type="ECO:0000256" key="7">
    <source>
        <dbReference type="SAM" id="Phobius"/>
    </source>
</evidence>
<evidence type="ECO:0000256" key="4">
    <source>
        <dbReference type="ARBA" id="ARBA00022989"/>
    </source>
</evidence>
<evidence type="ECO:0000313" key="9">
    <source>
        <dbReference type="Proteomes" id="UP000214600"/>
    </source>
</evidence>
<keyword evidence="5 7" id="KW-0472">Membrane</keyword>
<organism evidence="8 9">
    <name type="scientific">Burkholderia aenigmatica</name>
    <dbReference type="NCBI Taxonomy" id="2015348"/>
    <lineage>
        <taxon>Bacteria</taxon>
        <taxon>Pseudomonadati</taxon>
        <taxon>Pseudomonadota</taxon>
        <taxon>Betaproteobacteria</taxon>
        <taxon>Burkholderiales</taxon>
        <taxon>Burkholderiaceae</taxon>
        <taxon>Burkholderia</taxon>
        <taxon>Burkholderia cepacia complex</taxon>
    </lineage>
</organism>
<evidence type="ECO:0000256" key="1">
    <source>
        <dbReference type="ARBA" id="ARBA00004167"/>
    </source>
</evidence>
<comment type="subcellular location">
    <subcellularLocation>
        <location evidence="1">Membrane</location>
        <topology evidence="1">Single-pass membrane protein</topology>
    </subcellularLocation>
</comment>
<name>A0A228HP36_9BURK</name>
<evidence type="ECO:0000256" key="3">
    <source>
        <dbReference type="ARBA" id="ARBA00022692"/>
    </source>
</evidence>
<reference evidence="8 9" key="2">
    <citation type="submission" date="2017-08" db="EMBL/GenBank/DDBJ databases">
        <title>WGS of novel Burkholderia cepaca complex species.</title>
        <authorList>
            <person name="Lipuma J."/>
            <person name="Spilker T."/>
        </authorList>
    </citation>
    <scope>NUCLEOTIDE SEQUENCE [LARGE SCALE GENOMIC DNA]</scope>
    <source>
        <strain evidence="8 9">AU17325</strain>
    </source>
</reference>
<evidence type="ECO:0000256" key="6">
    <source>
        <dbReference type="SAM" id="MobiDB-lite"/>
    </source>
</evidence>
<reference evidence="9" key="1">
    <citation type="submission" date="2017-06" db="EMBL/GenBank/DDBJ databases">
        <authorList>
            <person name="LiPuma J."/>
            <person name="Spilker T."/>
        </authorList>
    </citation>
    <scope>NUCLEOTIDE SEQUENCE [LARGE SCALE GENOMIC DNA]</scope>
    <source>
        <strain evidence="9">AU17325</strain>
    </source>
</reference>
<dbReference type="Pfam" id="PF03743">
    <property type="entry name" value="TrbI"/>
    <property type="match status" value="1"/>
</dbReference>
<comment type="caution">
    <text evidence="8">The sequence shown here is derived from an EMBL/GenBank/DDBJ whole genome shotgun (WGS) entry which is preliminary data.</text>
</comment>
<dbReference type="Proteomes" id="UP000214600">
    <property type="component" value="Unassembled WGS sequence"/>
</dbReference>